<organism evidence="2 6">
    <name type="scientific">Acinonyx jubatus</name>
    <name type="common">Cheetah</name>
    <dbReference type="NCBI Taxonomy" id="32536"/>
    <lineage>
        <taxon>Eukaryota</taxon>
        <taxon>Metazoa</taxon>
        <taxon>Chordata</taxon>
        <taxon>Craniata</taxon>
        <taxon>Vertebrata</taxon>
        <taxon>Euteleostomi</taxon>
        <taxon>Mammalia</taxon>
        <taxon>Eutheria</taxon>
        <taxon>Laurasiatheria</taxon>
        <taxon>Carnivora</taxon>
        <taxon>Feliformia</taxon>
        <taxon>Felidae</taxon>
        <taxon>Felinae</taxon>
        <taxon>Acinonyx</taxon>
    </lineage>
</organism>
<evidence type="ECO:0000313" key="2">
    <source>
        <dbReference type="Proteomes" id="UP001652583"/>
    </source>
</evidence>
<evidence type="ECO:0000256" key="1">
    <source>
        <dbReference type="SAM" id="MobiDB-lite"/>
    </source>
</evidence>
<dbReference type="Proteomes" id="UP001652583">
    <property type="component" value="Chromosome A2"/>
</dbReference>
<gene>
    <name evidence="3 4 5 6" type="primary">LOC113596755</name>
</gene>
<dbReference type="RefSeq" id="XP_053073776.1">
    <property type="nucleotide sequence ID" value="XM_053217801.1"/>
</dbReference>
<keyword evidence="2" id="KW-1185">Reference proteome</keyword>
<feature type="region of interest" description="Disordered" evidence="1">
    <location>
        <begin position="1"/>
        <end position="29"/>
    </location>
</feature>
<evidence type="ECO:0000313" key="3">
    <source>
        <dbReference type="RefSeq" id="XP_053073776.1"/>
    </source>
</evidence>
<evidence type="ECO:0000313" key="6">
    <source>
        <dbReference type="RefSeq" id="XP_053073779.1"/>
    </source>
</evidence>
<dbReference type="GeneID" id="113596755"/>
<sequence length="228" mass="24101">MRNGTTTAQTSGWSPRKQPPHTSPPASPAGFCGLPAPLAALPGLPVGGHLCLASPRPDSGLRWGPRHHRRPGPVTPRLFLIPVAFPPPFKMALGLHNPANGAKGTGQMSVYPSEEVALGLAEDGASTPEDKAGERALGNDSAAGKENPGNAPWFTLGSFQNCWKNPESFQEAARGAHNLPGSLAAACELFSPTPPLQVDWRVPVCPARRPWKGPTCEALEAFYLQKTK</sequence>
<feature type="compositionally biased region" description="Polar residues" evidence="1">
    <location>
        <begin position="1"/>
        <end position="13"/>
    </location>
</feature>
<dbReference type="RefSeq" id="XP_053073778.1">
    <property type="nucleotide sequence ID" value="XM_053217803.1"/>
</dbReference>
<name>A0ABM3PQ19_ACIJB</name>
<feature type="region of interest" description="Disordered" evidence="1">
    <location>
        <begin position="121"/>
        <end position="148"/>
    </location>
</feature>
<evidence type="ECO:0000313" key="4">
    <source>
        <dbReference type="RefSeq" id="XP_053073777.1"/>
    </source>
</evidence>
<proteinExistence type="predicted"/>
<reference evidence="3 4" key="1">
    <citation type="submission" date="2025-05" db="UniProtKB">
        <authorList>
            <consortium name="RefSeq"/>
        </authorList>
    </citation>
    <scope>IDENTIFICATION</scope>
    <source>
        <tissue evidence="3 4">Blood</tissue>
    </source>
</reference>
<accession>A0ABM3PQ19</accession>
<dbReference type="RefSeq" id="XP_053073777.1">
    <property type="nucleotide sequence ID" value="XM_053217802.1"/>
</dbReference>
<dbReference type="RefSeq" id="XP_053073779.1">
    <property type="nucleotide sequence ID" value="XM_053217804.1"/>
</dbReference>
<protein>
    <submittedName>
        <fullName evidence="3 4">Uncharacterized protein LOC113596755</fullName>
    </submittedName>
</protein>
<evidence type="ECO:0000313" key="5">
    <source>
        <dbReference type="RefSeq" id="XP_053073778.1"/>
    </source>
</evidence>